<dbReference type="InterPro" id="IPR003593">
    <property type="entry name" value="AAA+_ATPase"/>
</dbReference>
<dbReference type="PROSITE" id="PS50893">
    <property type="entry name" value="ABC_TRANSPORTER_2"/>
    <property type="match status" value="1"/>
</dbReference>
<evidence type="ECO:0000313" key="11">
    <source>
        <dbReference type="Proteomes" id="UP000294772"/>
    </source>
</evidence>
<dbReference type="InterPro" id="IPR050107">
    <property type="entry name" value="ABC_carbohydrate_import_ATPase"/>
</dbReference>
<evidence type="ECO:0000256" key="2">
    <source>
        <dbReference type="ARBA" id="ARBA00022475"/>
    </source>
</evidence>
<evidence type="ECO:0000313" key="8">
    <source>
        <dbReference type="EMBL" id="PPE69447.1"/>
    </source>
</evidence>
<gene>
    <name evidence="8" type="ORF">C1702_12175</name>
    <name evidence="9" type="ORF">EV676_10149</name>
</gene>
<dbReference type="InterPro" id="IPR003439">
    <property type="entry name" value="ABC_transporter-like_ATP-bd"/>
</dbReference>
<dbReference type="SMART" id="SM00382">
    <property type="entry name" value="AAA"/>
    <property type="match status" value="1"/>
</dbReference>
<proteinExistence type="predicted"/>
<dbReference type="PROSITE" id="PS00211">
    <property type="entry name" value="ABC_TRANSPORTER_1"/>
    <property type="match status" value="1"/>
</dbReference>
<dbReference type="GO" id="GO:0005524">
    <property type="term" value="F:ATP binding"/>
    <property type="evidence" value="ECO:0007669"/>
    <property type="project" value="UniProtKB-KW"/>
</dbReference>
<dbReference type="EMBL" id="SLXF01000001">
    <property type="protein sequence ID" value="TCP09476.1"/>
    <property type="molecule type" value="Genomic_DNA"/>
</dbReference>
<dbReference type="Pfam" id="PF00005">
    <property type="entry name" value="ABC_tran"/>
    <property type="match status" value="1"/>
</dbReference>
<evidence type="ECO:0000256" key="6">
    <source>
        <dbReference type="ARBA" id="ARBA00022840"/>
    </source>
</evidence>
<dbReference type="PANTHER" id="PTHR43790">
    <property type="entry name" value="CARBOHYDRATE TRANSPORT ATP-BINDING PROTEIN MG119-RELATED"/>
    <property type="match status" value="1"/>
</dbReference>
<evidence type="ECO:0000313" key="10">
    <source>
        <dbReference type="Proteomes" id="UP000239406"/>
    </source>
</evidence>
<dbReference type="GO" id="GO:0016887">
    <property type="term" value="F:ATP hydrolysis activity"/>
    <property type="evidence" value="ECO:0007669"/>
    <property type="project" value="InterPro"/>
</dbReference>
<reference evidence="8 10" key="1">
    <citation type="submission" date="2018-02" db="EMBL/GenBank/DDBJ databases">
        <title>Reclassifiation of [Polyangium] brachysporum DSM 7029 as Guopingzhaonella breviflexa gen. nov., sp. nov., a member of the family Comamonadaceae.</title>
        <authorList>
            <person name="Tang B."/>
        </authorList>
    </citation>
    <scope>NUCLEOTIDE SEQUENCE [LARGE SCALE GENOMIC DNA]</scope>
    <source>
        <strain evidence="8 10">DSM 15344</strain>
    </source>
</reference>
<dbReference type="CDD" id="cd03216">
    <property type="entry name" value="ABC_Carb_Monos_I"/>
    <property type="match status" value="1"/>
</dbReference>
<keyword evidence="1" id="KW-0813">Transport</keyword>
<comment type="caution">
    <text evidence="8">The sequence shown here is derived from an EMBL/GenBank/DDBJ whole genome shotgun (WGS) entry which is preliminary data.</text>
</comment>
<evidence type="ECO:0000256" key="1">
    <source>
        <dbReference type="ARBA" id="ARBA00022448"/>
    </source>
</evidence>
<dbReference type="Proteomes" id="UP000239406">
    <property type="component" value="Unassembled WGS sequence"/>
</dbReference>
<keyword evidence="6 8" id="KW-0067">ATP-binding</keyword>
<dbReference type="OrthoDB" id="9776369at2"/>
<sequence length="261" mass="28253">MSNNPVPLVEIRGVSKAFGGVQAVADVHLKLYPGEVVAVLGHNGAGKSTLMKMLAGACPVDSGEIRVDGKPVRIDTPATSQALGIETIHQTLALADNLDAVANLFLGREYVTRWGTLDEYAMEAKAREVFRRLNPNFRNIRVPVRSLSGGQRQVVAISRALTFNARVLIMDEPCAALGPEETRMVHDLVRTLKASGVGIFLITHDMPDVFALADRLCVMKNGRTVGTYRTADVNEDEVLAMIIGGRPVSRVEQCHEAMVPA</sequence>
<evidence type="ECO:0000313" key="9">
    <source>
        <dbReference type="EMBL" id="TCP09476.1"/>
    </source>
</evidence>
<name>A0A2S5T3I7_9BURK</name>
<keyword evidence="2" id="KW-1003">Cell membrane</keyword>
<accession>A0A2S5T3I7</accession>
<dbReference type="SUPFAM" id="SSF52540">
    <property type="entry name" value="P-loop containing nucleoside triphosphate hydrolases"/>
    <property type="match status" value="1"/>
</dbReference>
<dbReference type="Proteomes" id="UP000294772">
    <property type="component" value="Unassembled WGS sequence"/>
</dbReference>
<evidence type="ECO:0000256" key="4">
    <source>
        <dbReference type="ARBA" id="ARBA00022737"/>
    </source>
</evidence>
<feature type="domain" description="ABC transporter" evidence="7">
    <location>
        <begin position="9"/>
        <end position="246"/>
    </location>
</feature>
<dbReference type="EMBL" id="PSNY01000012">
    <property type="protein sequence ID" value="PPE69447.1"/>
    <property type="molecule type" value="Genomic_DNA"/>
</dbReference>
<protein>
    <submittedName>
        <fullName evidence="8 9">ABC transporter ATP-binding protein</fullName>
    </submittedName>
</protein>
<keyword evidence="10" id="KW-1185">Reference proteome</keyword>
<keyword evidence="4" id="KW-0677">Repeat</keyword>
<evidence type="ECO:0000256" key="5">
    <source>
        <dbReference type="ARBA" id="ARBA00022741"/>
    </source>
</evidence>
<dbReference type="InterPro" id="IPR027417">
    <property type="entry name" value="P-loop_NTPase"/>
</dbReference>
<dbReference type="RefSeq" id="WP_104357974.1">
    <property type="nucleotide sequence ID" value="NZ_CALFFA010000022.1"/>
</dbReference>
<keyword evidence="2" id="KW-0472">Membrane</keyword>
<evidence type="ECO:0000256" key="3">
    <source>
        <dbReference type="ARBA" id="ARBA00022597"/>
    </source>
</evidence>
<keyword evidence="5" id="KW-0547">Nucleotide-binding</keyword>
<evidence type="ECO:0000259" key="7">
    <source>
        <dbReference type="PROSITE" id="PS50893"/>
    </source>
</evidence>
<dbReference type="AlphaFoldDB" id="A0A2S5T3I7"/>
<dbReference type="Gene3D" id="3.40.50.300">
    <property type="entry name" value="P-loop containing nucleotide triphosphate hydrolases"/>
    <property type="match status" value="1"/>
</dbReference>
<organism evidence="8 10">
    <name type="scientific">Caldimonas thermodepolymerans</name>
    <dbReference type="NCBI Taxonomy" id="215580"/>
    <lineage>
        <taxon>Bacteria</taxon>
        <taxon>Pseudomonadati</taxon>
        <taxon>Pseudomonadota</taxon>
        <taxon>Betaproteobacteria</taxon>
        <taxon>Burkholderiales</taxon>
        <taxon>Sphaerotilaceae</taxon>
        <taxon>Caldimonas</taxon>
    </lineage>
</organism>
<dbReference type="InterPro" id="IPR017871">
    <property type="entry name" value="ABC_transporter-like_CS"/>
</dbReference>
<reference evidence="9 11" key="2">
    <citation type="submission" date="2019-03" db="EMBL/GenBank/DDBJ databases">
        <title>Genomic Encyclopedia of Type Strains, Phase IV (KMG-IV): sequencing the most valuable type-strain genomes for metagenomic binning, comparative biology and taxonomic classification.</title>
        <authorList>
            <person name="Goeker M."/>
        </authorList>
    </citation>
    <scope>NUCLEOTIDE SEQUENCE [LARGE SCALE GENOMIC DNA]</scope>
    <source>
        <strain evidence="9 11">DSM 15264</strain>
    </source>
</reference>
<dbReference type="PANTHER" id="PTHR43790:SF9">
    <property type="entry name" value="GALACTOFURANOSE TRANSPORTER ATP-BINDING PROTEIN YTFR"/>
    <property type="match status" value="1"/>
</dbReference>
<keyword evidence="3" id="KW-0762">Sugar transport</keyword>